<keyword evidence="2" id="KW-1185">Reference proteome</keyword>
<evidence type="ECO:0000313" key="2">
    <source>
        <dbReference type="Proteomes" id="UP000632222"/>
    </source>
</evidence>
<gene>
    <name evidence="1" type="ORF">GCM10008938_46070</name>
</gene>
<dbReference type="EMBL" id="BMOD01000031">
    <property type="protein sequence ID" value="GGJ54804.1"/>
    <property type="molecule type" value="Genomic_DNA"/>
</dbReference>
<proteinExistence type="predicted"/>
<protein>
    <recommendedName>
        <fullName evidence="3">Bacterial transcriptional activator domain-containing protein</fullName>
    </recommendedName>
</protein>
<organism evidence="1 2">
    <name type="scientific">Deinococcus roseus</name>
    <dbReference type="NCBI Taxonomy" id="392414"/>
    <lineage>
        <taxon>Bacteria</taxon>
        <taxon>Thermotogati</taxon>
        <taxon>Deinococcota</taxon>
        <taxon>Deinococci</taxon>
        <taxon>Deinococcales</taxon>
        <taxon>Deinococcaceae</taxon>
        <taxon>Deinococcus</taxon>
    </lineage>
</organism>
<accession>A0ABQ2DE27</accession>
<name>A0ABQ2DE27_9DEIO</name>
<evidence type="ECO:0000313" key="1">
    <source>
        <dbReference type="EMBL" id="GGJ54804.1"/>
    </source>
</evidence>
<sequence length="204" mass="23360">MTVIPWTPSETAPGEHQILQLHFLGQEHATLSGEVMKLRRRFCEILVILATNPCGVTSSKLGMELYGEWSESQNQALEIHRLSKLVPIQSRPYRVTLRLKADFLDVQNLLMQGRLAEAVDLYQGELLPFSDAPAVSDYREYLHESVRSAVLGSQDLDLVWKFATRFPEDLEIWEHLQKVIPVQDLRLGMVRAKIKVLTRRLQVS</sequence>
<comment type="caution">
    <text evidence="1">The sequence shown here is derived from an EMBL/GenBank/DDBJ whole genome shotgun (WGS) entry which is preliminary data.</text>
</comment>
<evidence type="ECO:0008006" key="3">
    <source>
        <dbReference type="Google" id="ProtNLM"/>
    </source>
</evidence>
<dbReference type="Proteomes" id="UP000632222">
    <property type="component" value="Unassembled WGS sequence"/>
</dbReference>
<reference evidence="2" key="1">
    <citation type="journal article" date="2019" name="Int. J. Syst. Evol. Microbiol.">
        <title>The Global Catalogue of Microorganisms (GCM) 10K type strain sequencing project: providing services to taxonomists for standard genome sequencing and annotation.</title>
        <authorList>
            <consortium name="The Broad Institute Genomics Platform"/>
            <consortium name="The Broad Institute Genome Sequencing Center for Infectious Disease"/>
            <person name="Wu L."/>
            <person name="Ma J."/>
        </authorList>
    </citation>
    <scope>NUCLEOTIDE SEQUENCE [LARGE SCALE GENOMIC DNA]</scope>
    <source>
        <strain evidence="2">JCM 14370</strain>
    </source>
</reference>
<dbReference type="RefSeq" id="WP_189007688.1">
    <property type="nucleotide sequence ID" value="NZ_BMOD01000031.1"/>
</dbReference>